<evidence type="ECO:0000313" key="2">
    <source>
        <dbReference type="Proteomes" id="UP001152320"/>
    </source>
</evidence>
<evidence type="ECO:0000313" key="1">
    <source>
        <dbReference type="EMBL" id="KAJ8037961.1"/>
    </source>
</evidence>
<reference evidence="1" key="1">
    <citation type="submission" date="2021-10" db="EMBL/GenBank/DDBJ databases">
        <title>Tropical sea cucumber genome reveals ecological adaptation and Cuvierian tubules defense mechanism.</title>
        <authorList>
            <person name="Chen T."/>
        </authorList>
    </citation>
    <scope>NUCLEOTIDE SEQUENCE</scope>
    <source>
        <strain evidence="1">Nanhai2018</strain>
        <tissue evidence="1">Muscle</tissue>
    </source>
</reference>
<name>A0A9Q1C3H8_HOLLE</name>
<keyword evidence="2" id="KW-1185">Reference proteome</keyword>
<protein>
    <submittedName>
        <fullName evidence="1">Uncharacterized protein</fullName>
    </submittedName>
</protein>
<dbReference type="EMBL" id="JAIZAY010000008">
    <property type="protein sequence ID" value="KAJ8037961.1"/>
    <property type="molecule type" value="Genomic_DNA"/>
</dbReference>
<proteinExistence type="predicted"/>
<gene>
    <name evidence="1" type="ORF">HOLleu_18915</name>
</gene>
<comment type="caution">
    <text evidence="1">The sequence shown here is derived from an EMBL/GenBank/DDBJ whole genome shotgun (WGS) entry which is preliminary data.</text>
</comment>
<sequence>MSFNGYEVNTSQGSLMENNFDIFNDYNDIHDLLSHSSLRQLEQQRPDLLLKLQFTIAHGNMESFPFANVGQTTAGTARRILSGQWTPSFCWNRLATF</sequence>
<dbReference type="AlphaFoldDB" id="A0A9Q1C3H8"/>
<dbReference type="Proteomes" id="UP001152320">
    <property type="component" value="Chromosome 8"/>
</dbReference>
<organism evidence="1 2">
    <name type="scientific">Holothuria leucospilota</name>
    <name type="common">Black long sea cucumber</name>
    <name type="synonym">Mertensiothuria leucospilota</name>
    <dbReference type="NCBI Taxonomy" id="206669"/>
    <lineage>
        <taxon>Eukaryota</taxon>
        <taxon>Metazoa</taxon>
        <taxon>Echinodermata</taxon>
        <taxon>Eleutherozoa</taxon>
        <taxon>Echinozoa</taxon>
        <taxon>Holothuroidea</taxon>
        <taxon>Aspidochirotacea</taxon>
        <taxon>Aspidochirotida</taxon>
        <taxon>Holothuriidae</taxon>
        <taxon>Holothuria</taxon>
    </lineage>
</organism>
<accession>A0A9Q1C3H8</accession>